<dbReference type="GO" id="GO:0008270">
    <property type="term" value="F:zinc ion binding"/>
    <property type="evidence" value="ECO:0007669"/>
    <property type="project" value="UniProtKB-KW"/>
</dbReference>
<feature type="region of interest" description="Disordered" evidence="7">
    <location>
        <begin position="1"/>
        <end position="40"/>
    </location>
</feature>
<keyword evidence="2" id="KW-0479">Metal-binding</keyword>
<organism evidence="9 10">
    <name type="scientific">Acaulospora morrowiae</name>
    <dbReference type="NCBI Taxonomy" id="94023"/>
    <lineage>
        <taxon>Eukaryota</taxon>
        <taxon>Fungi</taxon>
        <taxon>Fungi incertae sedis</taxon>
        <taxon>Mucoromycota</taxon>
        <taxon>Glomeromycotina</taxon>
        <taxon>Glomeromycetes</taxon>
        <taxon>Diversisporales</taxon>
        <taxon>Acaulosporaceae</taxon>
        <taxon>Acaulospora</taxon>
    </lineage>
</organism>
<dbReference type="PROSITE" id="PS50114">
    <property type="entry name" value="GATA_ZN_FINGER_2"/>
    <property type="match status" value="2"/>
</dbReference>
<proteinExistence type="predicted"/>
<evidence type="ECO:0000256" key="3">
    <source>
        <dbReference type="ARBA" id="ARBA00022771"/>
    </source>
</evidence>
<feature type="compositionally biased region" description="Basic and acidic residues" evidence="7">
    <location>
        <begin position="1"/>
        <end position="12"/>
    </location>
</feature>
<dbReference type="Proteomes" id="UP000789342">
    <property type="component" value="Unassembled WGS sequence"/>
</dbReference>
<comment type="caution">
    <text evidence="9">The sequence shown here is derived from an EMBL/GenBank/DDBJ whole genome shotgun (WGS) entry which is preliminary data.</text>
</comment>
<dbReference type="SUPFAM" id="SSF57716">
    <property type="entry name" value="Glucocorticoid receptor-like (DNA-binding domain)"/>
    <property type="match status" value="2"/>
</dbReference>
<keyword evidence="3 6" id="KW-0863">Zinc-finger</keyword>
<dbReference type="PANTHER" id="PTHR10071:SF337">
    <property type="entry name" value="GATA-BINDING FACTOR A"/>
    <property type="match status" value="1"/>
</dbReference>
<dbReference type="PANTHER" id="PTHR10071">
    <property type="entry name" value="TRANSCRIPTION FACTOR GATA FAMILY MEMBER"/>
    <property type="match status" value="1"/>
</dbReference>
<keyword evidence="5" id="KW-0539">Nucleus</keyword>
<sequence length="441" mass="49151">MSDVKVPNKKEPLTPVFSSPNSSPRDKTTNGNNIRTPQNQSNNLLSLHNICNIIQSHSSPSQSPKPWFDPSPIEPLSPNEKSLNRVDPLENAPKFIEPSAPEAINTSNLMRVTHEKSKTSNANQDARQNGIDNLADLAITHANKESLGYSTQPGYQLPNIQQQLRIQQTNIQTPNVQHHRLNIHSNGQQPNVQQSRYPPNVNYNDAGIIGSNEQTIALRSKVDHEPPGTAQYTNPMCVHCQQIPNQTHFSGNTSTQYPFPFQYYWMTNNNFYQQSSGGDLKNKQSDSTQSTAKRRRRRKTKATIGSPIPCGGESSAGQENIHRSKSGDVYRCTNCGARETPAWRRDLQGEALLCNACGLYLKVKGCHRPTEVGPDGEIRLVKTERPGVGQPKCQNCGTTTTPCWRGPEGSKLCNRCGLFLKQHGHQRPISPRTESVRYQPY</sequence>
<dbReference type="InterPro" id="IPR000679">
    <property type="entry name" value="Znf_GATA"/>
</dbReference>
<evidence type="ECO:0000259" key="8">
    <source>
        <dbReference type="PROSITE" id="PS50114"/>
    </source>
</evidence>
<keyword evidence="10" id="KW-1185">Reference proteome</keyword>
<dbReference type="GO" id="GO:0045165">
    <property type="term" value="P:cell fate commitment"/>
    <property type="evidence" value="ECO:0007669"/>
    <property type="project" value="TreeGrafter"/>
</dbReference>
<dbReference type="Gene3D" id="3.30.50.10">
    <property type="entry name" value="Erythroid Transcription Factor GATA-1, subunit A"/>
    <property type="match status" value="2"/>
</dbReference>
<dbReference type="GO" id="GO:0000122">
    <property type="term" value="P:negative regulation of transcription by RNA polymerase II"/>
    <property type="evidence" value="ECO:0007669"/>
    <property type="project" value="TreeGrafter"/>
</dbReference>
<comment type="subcellular location">
    <subcellularLocation>
        <location evidence="1">Nucleus</location>
    </subcellularLocation>
</comment>
<name>A0A9N9FP58_9GLOM</name>
<dbReference type="InterPro" id="IPR039355">
    <property type="entry name" value="Transcription_factor_GATA"/>
</dbReference>
<dbReference type="GO" id="GO:0000981">
    <property type="term" value="F:DNA-binding transcription factor activity, RNA polymerase II-specific"/>
    <property type="evidence" value="ECO:0007669"/>
    <property type="project" value="TreeGrafter"/>
</dbReference>
<dbReference type="CDD" id="cd00202">
    <property type="entry name" value="ZnF_GATA"/>
    <property type="match status" value="2"/>
</dbReference>
<dbReference type="GO" id="GO:0000978">
    <property type="term" value="F:RNA polymerase II cis-regulatory region sequence-specific DNA binding"/>
    <property type="evidence" value="ECO:0007669"/>
    <property type="project" value="TreeGrafter"/>
</dbReference>
<dbReference type="OrthoDB" id="515401at2759"/>
<dbReference type="PROSITE" id="PS00344">
    <property type="entry name" value="GATA_ZN_FINGER_1"/>
    <property type="match status" value="1"/>
</dbReference>
<feature type="domain" description="GATA-type" evidence="8">
    <location>
        <begin position="326"/>
        <end position="384"/>
    </location>
</feature>
<dbReference type="AlphaFoldDB" id="A0A9N9FP58"/>
<dbReference type="EMBL" id="CAJVPV010003233">
    <property type="protein sequence ID" value="CAG8546773.1"/>
    <property type="molecule type" value="Genomic_DNA"/>
</dbReference>
<evidence type="ECO:0000256" key="4">
    <source>
        <dbReference type="ARBA" id="ARBA00022833"/>
    </source>
</evidence>
<evidence type="ECO:0000313" key="9">
    <source>
        <dbReference type="EMBL" id="CAG8546773.1"/>
    </source>
</evidence>
<feature type="region of interest" description="Disordered" evidence="7">
    <location>
        <begin position="55"/>
        <end position="81"/>
    </location>
</feature>
<reference evidence="9" key="1">
    <citation type="submission" date="2021-06" db="EMBL/GenBank/DDBJ databases">
        <authorList>
            <person name="Kallberg Y."/>
            <person name="Tangrot J."/>
            <person name="Rosling A."/>
        </authorList>
    </citation>
    <scope>NUCLEOTIDE SEQUENCE</scope>
    <source>
        <strain evidence="9">CL551</strain>
    </source>
</reference>
<evidence type="ECO:0000256" key="2">
    <source>
        <dbReference type="ARBA" id="ARBA00022723"/>
    </source>
</evidence>
<dbReference type="InterPro" id="IPR013088">
    <property type="entry name" value="Znf_NHR/GATA"/>
</dbReference>
<feature type="compositionally biased region" description="Low complexity" evidence="7">
    <location>
        <begin position="55"/>
        <end position="64"/>
    </location>
</feature>
<dbReference type="Pfam" id="PF00320">
    <property type="entry name" value="GATA"/>
    <property type="match status" value="2"/>
</dbReference>
<feature type="domain" description="GATA-type" evidence="8">
    <location>
        <begin position="392"/>
        <end position="439"/>
    </location>
</feature>
<evidence type="ECO:0000256" key="1">
    <source>
        <dbReference type="ARBA" id="ARBA00004123"/>
    </source>
</evidence>
<feature type="compositionally biased region" description="Basic residues" evidence="7">
    <location>
        <begin position="292"/>
        <end position="301"/>
    </location>
</feature>
<gene>
    <name evidence="9" type="ORF">AMORRO_LOCUS5384</name>
</gene>
<dbReference type="GO" id="GO:0045944">
    <property type="term" value="P:positive regulation of transcription by RNA polymerase II"/>
    <property type="evidence" value="ECO:0007669"/>
    <property type="project" value="TreeGrafter"/>
</dbReference>
<protein>
    <submittedName>
        <fullName evidence="9">11554_t:CDS:1</fullName>
    </submittedName>
</protein>
<keyword evidence="4" id="KW-0862">Zinc</keyword>
<dbReference type="SMART" id="SM00401">
    <property type="entry name" value="ZnF_GATA"/>
    <property type="match status" value="2"/>
</dbReference>
<dbReference type="GO" id="GO:0005634">
    <property type="term" value="C:nucleus"/>
    <property type="evidence" value="ECO:0007669"/>
    <property type="project" value="UniProtKB-SubCell"/>
</dbReference>
<accession>A0A9N9FP58</accession>
<feature type="region of interest" description="Disordered" evidence="7">
    <location>
        <begin position="275"/>
        <end position="320"/>
    </location>
</feature>
<evidence type="ECO:0000256" key="7">
    <source>
        <dbReference type="SAM" id="MobiDB-lite"/>
    </source>
</evidence>
<feature type="compositionally biased region" description="Polar residues" evidence="7">
    <location>
        <begin position="16"/>
        <end position="37"/>
    </location>
</feature>
<evidence type="ECO:0000256" key="5">
    <source>
        <dbReference type="ARBA" id="ARBA00023242"/>
    </source>
</evidence>
<evidence type="ECO:0000313" key="10">
    <source>
        <dbReference type="Proteomes" id="UP000789342"/>
    </source>
</evidence>
<evidence type="ECO:0000256" key="6">
    <source>
        <dbReference type="PROSITE-ProRule" id="PRU00094"/>
    </source>
</evidence>